<feature type="transmembrane region" description="Helical" evidence="8">
    <location>
        <begin position="245"/>
        <end position="265"/>
    </location>
</feature>
<dbReference type="HOGENOM" id="CLU_065777_3_2_9"/>
<evidence type="ECO:0000256" key="4">
    <source>
        <dbReference type="ARBA" id="ARBA00022475"/>
    </source>
</evidence>
<keyword evidence="5 8" id="KW-0812">Transmembrane</keyword>
<keyword evidence="7 8" id="KW-0472">Membrane</keyword>
<dbReference type="PANTHER" id="PTHR34979:SF1">
    <property type="entry name" value="INNER MEMBRANE PROTEIN YGAZ"/>
    <property type="match status" value="1"/>
</dbReference>
<dbReference type="EMBL" id="AWVF01000235">
    <property type="protein sequence ID" value="ERJ94799.1"/>
    <property type="molecule type" value="Genomic_DNA"/>
</dbReference>
<dbReference type="eggNOG" id="COG1296">
    <property type="taxonomic scope" value="Bacteria"/>
</dbReference>
<dbReference type="PANTHER" id="PTHR34979">
    <property type="entry name" value="INNER MEMBRANE PROTEIN YGAZ"/>
    <property type="match status" value="1"/>
</dbReference>
<dbReference type="Proteomes" id="UP000016662">
    <property type="component" value="Unassembled WGS sequence"/>
</dbReference>
<evidence type="ECO:0000256" key="2">
    <source>
        <dbReference type="ARBA" id="ARBA00010735"/>
    </source>
</evidence>
<name>U2LZ77_9FIRM</name>
<gene>
    <name evidence="9" type="ORF">RUMCAL_01883</name>
</gene>
<keyword evidence="4" id="KW-1003">Cell membrane</keyword>
<evidence type="ECO:0000256" key="8">
    <source>
        <dbReference type="SAM" id="Phobius"/>
    </source>
</evidence>
<dbReference type="InterPro" id="IPR011606">
    <property type="entry name" value="Brnchd-chn_aa_trnsp_permease"/>
</dbReference>
<evidence type="ECO:0000313" key="9">
    <source>
        <dbReference type="EMBL" id="ERJ94799.1"/>
    </source>
</evidence>
<dbReference type="PATRIC" id="fig|411473.3.peg.1545"/>
<evidence type="ECO:0000256" key="6">
    <source>
        <dbReference type="ARBA" id="ARBA00022989"/>
    </source>
</evidence>
<comment type="caution">
    <text evidence="9">The sequence shown here is derived from an EMBL/GenBank/DDBJ whole genome shotgun (WGS) entry which is preliminary data.</text>
</comment>
<organism evidence="9 10">
    <name type="scientific">Ruminococcus callidus ATCC 27760</name>
    <dbReference type="NCBI Taxonomy" id="411473"/>
    <lineage>
        <taxon>Bacteria</taxon>
        <taxon>Bacillati</taxon>
        <taxon>Bacillota</taxon>
        <taxon>Clostridia</taxon>
        <taxon>Eubacteriales</taxon>
        <taxon>Oscillospiraceae</taxon>
        <taxon>Ruminococcus</taxon>
    </lineage>
</organism>
<feature type="transmembrane region" description="Helical" evidence="8">
    <location>
        <begin position="164"/>
        <end position="188"/>
    </location>
</feature>
<evidence type="ECO:0000256" key="7">
    <source>
        <dbReference type="ARBA" id="ARBA00023136"/>
    </source>
</evidence>
<feature type="transmembrane region" description="Helical" evidence="8">
    <location>
        <begin position="194"/>
        <end position="214"/>
    </location>
</feature>
<dbReference type="GO" id="GO:0005886">
    <property type="term" value="C:plasma membrane"/>
    <property type="evidence" value="ECO:0007669"/>
    <property type="project" value="UniProtKB-SubCell"/>
</dbReference>
<dbReference type="GO" id="GO:1903785">
    <property type="term" value="P:L-valine transmembrane transport"/>
    <property type="evidence" value="ECO:0007669"/>
    <property type="project" value="TreeGrafter"/>
</dbReference>
<comment type="subcellular location">
    <subcellularLocation>
        <location evidence="1">Cell membrane</location>
        <topology evidence="1">Multi-pass membrane protein</topology>
    </subcellularLocation>
</comment>
<evidence type="ECO:0000256" key="1">
    <source>
        <dbReference type="ARBA" id="ARBA00004651"/>
    </source>
</evidence>
<protein>
    <submittedName>
        <fullName evidence="9">Putative azaleucine resistance protein AzlC</fullName>
    </submittedName>
</protein>
<dbReference type="Pfam" id="PF03591">
    <property type="entry name" value="AzlC"/>
    <property type="match status" value="1"/>
</dbReference>
<dbReference type="AlphaFoldDB" id="U2LZ77"/>
<evidence type="ECO:0000256" key="3">
    <source>
        <dbReference type="ARBA" id="ARBA00022448"/>
    </source>
</evidence>
<reference evidence="9 10" key="1">
    <citation type="submission" date="2013-07" db="EMBL/GenBank/DDBJ databases">
        <authorList>
            <person name="Weinstock G."/>
            <person name="Sodergren E."/>
            <person name="Wylie T."/>
            <person name="Fulton L."/>
            <person name="Fulton R."/>
            <person name="Fronick C."/>
            <person name="O'Laughlin M."/>
            <person name="Godfrey J."/>
            <person name="Miner T."/>
            <person name="Herter B."/>
            <person name="Appelbaum E."/>
            <person name="Cordes M."/>
            <person name="Lek S."/>
            <person name="Wollam A."/>
            <person name="Pepin K.H."/>
            <person name="Palsikar V.B."/>
            <person name="Mitreva M."/>
            <person name="Wilson R.K."/>
        </authorList>
    </citation>
    <scope>NUCLEOTIDE SEQUENCE [LARGE SCALE GENOMIC DNA]</scope>
    <source>
        <strain evidence="9 10">ATCC 27760</strain>
    </source>
</reference>
<sequence length="271" mass="28536">MLKKFAFPVGLWYNKNYCAVLAVTFYMSLSAGSGKDIITLDKAFRKGILQGIPIALGYLSVSFGFGIMAVRAGLSVSAAVAISITNVTSAGQAAGVGVIAAGGSYLEMALTQLTINFRYALMGFSLSQKLDKTFRLPQRMAAAFGITDEIFAVASAQSGTICPAYMYGLILIAFLGWTLGTLLGAAAGQILPKFIIDAMGIVLYGMFLAIIVPVSRKKKSVLAVVALAAACSILFRYVFTAVSSGFAIILCAVLASIFGAIVFPIPEEERT</sequence>
<keyword evidence="6 8" id="KW-1133">Transmembrane helix</keyword>
<keyword evidence="3" id="KW-0813">Transport</keyword>
<evidence type="ECO:0000256" key="5">
    <source>
        <dbReference type="ARBA" id="ARBA00022692"/>
    </source>
</evidence>
<feature type="transmembrane region" description="Helical" evidence="8">
    <location>
        <begin position="221"/>
        <end position="239"/>
    </location>
</feature>
<evidence type="ECO:0000313" key="10">
    <source>
        <dbReference type="Proteomes" id="UP000016662"/>
    </source>
</evidence>
<comment type="similarity">
    <text evidence="2">Belongs to the AzlC family.</text>
</comment>
<keyword evidence="10" id="KW-1185">Reference proteome</keyword>
<accession>U2LZ77</accession>
<dbReference type="STRING" id="411473.RUMCAL_01883"/>
<feature type="transmembrane region" description="Helical" evidence="8">
    <location>
        <begin position="50"/>
        <end position="70"/>
    </location>
</feature>
<proteinExistence type="inferred from homology"/>